<dbReference type="EMBL" id="FPHM01000175">
    <property type="protein sequence ID" value="SFV70865.1"/>
    <property type="molecule type" value="Genomic_DNA"/>
</dbReference>
<evidence type="ECO:0008006" key="3">
    <source>
        <dbReference type="Google" id="ProtNLM"/>
    </source>
</evidence>
<evidence type="ECO:0000313" key="2">
    <source>
        <dbReference type="EMBL" id="SFV70865.1"/>
    </source>
</evidence>
<organism evidence="2">
    <name type="scientific">hydrothermal vent metagenome</name>
    <dbReference type="NCBI Taxonomy" id="652676"/>
    <lineage>
        <taxon>unclassified sequences</taxon>
        <taxon>metagenomes</taxon>
        <taxon>ecological metagenomes</taxon>
    </lineage>
</organism>
<gene>
    <name evidence="2" type="ORF">MNB_SV-13-1697</name>
</gene>
<reference evidence="2" key="1">
    <citation type="submission" date="2016-10" db="EMBL/GenBank/DDBJ databases">
        <authorList>
            <person name="de Groot N.N."/>
        </authorList>
    </citation>
    <scope>NUCLEOTIDE SEQUENCE</scope>
</reference>
<keyword evidence="1" id="KW-1133">Transmembrane helix</keyword>
<sequence>MKNALGKLLLLLLFSLVNAKDFDYTIQVNTKEPYVKEAVILHFDVNQTNHDIVLLFDFDILKSPNYEAQRINIQEEDKYHNVSIRYSYLIYALHAGDINIAFRLTQKATTDDSVAYSFSGDRDNVKTLETKDSDIKVKALTLKVKAIPKNTDIVGDFTLDYQIPKHKAKAYEPLPLHIQIKGIGYPPIIDNILAQKTAFNQFSQTPIHTSINNQKGTENLVKYTMALSHDKHFSLNALDINAFNPLLQKSYILTLPRQDFRIEESNQSQLLDSIDSPPPLQMNWENIQMILSYLMVFTLGYTLALFKRKKLSISKKSLDKASLLKIKILHTSSHKSLLQLLIAQNTYDFSSTIEKLERVCYQNENIALKTLKKEAQENIHA</sequence>
<proteinExistence type="predicted"/>
<accession>A0A1W1CYS4</accession>
<dbReference type="AlphaFoldDB" id="A0A1W1CYS4"/>
<protein>
    <recommendedName>
        <fullName evidence="3">BatD</fullName>
    </recommendedName>
</protein>
<name>A0A1W1CYS4_9ZZZZ</name>
<evidence type="ECO:0000256" key="1">
    <source>
        <dbReference type="SAM" id="Phobius"/>
    </source>
</evidence>
<keyword evidence="1" id="KW-0812">Transmembrane</keyword>
<keyword evidence="1" id="KW-0472">Membrane</keyword>
<feature type="transmembrane region" description="Helical" evidence="1">
    <location>
        <begin position="287"/>
        <end position="306"/>
    </location>
</feature>